<dbReference type="Pfam" id="PF01909">
    <property type="entry name" value="NTP_transf_2"/>
    <property type="match status" value="1"/>
</dbReference>
<gene>
    <name evidence="2" type="ORF">C0Z20_24175</name>
</gene>
<dbReference type="SUPFAM" id="SSF81301">
    <property type="entry name" value="Nucleotidyltransferase"/>
    <property type="match status" value="1"/>
</dbReference>
<evidence type="ECO:0000313" key="3">
    <source>
        <dbReference type="Proteomes" id="UP000235777"/>
    </source>
</evidence>
<dbReference type="Proteomes" id="UP000235777">
    <property type="component" value="Unassembled WGS sequence"/>
</dbReference>
<name>A0A2N7WVD1_9BURK</name>
<dbReference type="InterPro" id="IPR043519">
    <property type="entry name" value="NT_sf"/>
</dbReference>
<protein>
    <submittedName>
        <fullName evidence="2">Nucleotidyltransferase</fullName>
    </submittedName>
</protein>
<sequence length="97" mass="10760">MERIAGRYQVSRALLFGSRARETHSQESDADIAVILPGQHGRRTPIALEMAGIAFDVLLETGVLVEALPLWEDEMDHPELFSNPALIKNILREGIPV</sequence>
<reference evidence="2 3" key="1">
    <citation type="submission" date="2018-01" db="EMBL/GenBank/DDBJ databases">
        <title>Whole genome analyses suggest that Burkholderia sensu lato contains two further novel genera in the rhizoxinica-symbiotica group Mycetohabitans gen. nov., and Trinickia gen. nov.: implications for the evolution of diazotrophy and nodulation in the Burkholderiaceae.</title>
        <authorList>
            <person name="Estrada-de los Santos P."/>
            <person name="Palmer M."/>
            <person name="Chavez-Ramirez B."/>
            <person name="Beukes C."/>
            <person name="Steenkamp E.T."/>
            <person name="Hirsch A.M."/>
            <person name="Manyaka P."/>
            <person name="Maluk M."/>
            <person name="Lafos M."/>
            <person name="Crook M."/>
            <person name="Gross E."/>
            <person name="Simon M.F."/>
            <person name="Bueno dos Reis Junior F."/>
            <person name="Poole P.S."/>
            <person name="Venter S.N."/>
            <person name="James E.K."/>
        </authorList>
    </citation>
    <scope>NUCLEOTIDE SEQUENCE [LARGE SCALE GENOMIC DNA]</scope>
    <source>
        <strain evidence="2 3">JPY 581</strain>
    </source>
</reference>
<dbReference type="GO" id="GO:0016779">
    <property type="term" value="F:nucleotidyltransferase activity"/>
    <property type="evidence" value="ECO:0007669"/>
    <property type="project" value="InterPro"/>
</dbReference>
<evidence type="ECO:0000313" key="2">
    <source>
        <dbReference type="EMBL" id="PMS33436.1"/>
    </source>
</evidence>
<accession>A0A2N7WVD1</accession>
<dbReference type="Gene3D" id="3.30.460.10">
    <property type="entry name" value="Beta Polymerase, domain 2"/>
    <property type="match status" value="1"/>
</dbReference>
<dbReference type="STRING" id="863227.GCA_000373005_03410"/>
<dbReference type="InterPro" id="IPR002934">
    <property type="entry name" value="Polymerase_NTP_transf_dom"/>
</dbReference>
<dbReference type="OrthoDB" id="9803106at2"/>
<dbReference type="RefSeq" id="WP_018441996.1">
    <property type="nucleotide sequence ID" value="NZ_KB890182.1"/>
</dbReference>
<keyword evidence="2" id="KW-0808">Transferase</keyword>
<organism evidence="2 3">
    <name type="scientific">Trinickia symbiotica</name>
    <dbReference type="NCBI Taxonomy" id="863227"/>
    <lineage>
        <taxon>Bacteria</taxon>
        <taxon>Pseudomonadati</taxon>
        <taxon>Pseudomonadota</taxon>
        <taxon>Betaproteobacteria</taxon>
        <taxon>Burkholderiales</taxon>
        <taxon>Burkholderiaceae</taxon>
        <taxon>Trinickia</taxon>
    </lineage>
</organism>
<keyword evidence="3" id="KW-1185">Reference proteome</keyword>
<dbReference type="CDD" id="cd05403">
    <property type="entry name" value="NT_KNTase_like"/>
    <property type="match status" value="1"/>
</dbReference>
<proteinExistence type="predicted"/>
<feature type="domain" description="Polymerase nucleotidyl transferase" evidence="1">
    <location>
        <begin position="7"/>
        <end position="93"/>
    </location>
</feature>
<comment type="caution">
    <text evidence="2">The sequence shown here is derived from an EMBL/GenBank/DDBJ whole genome shotgun (WGS) entry which is preliminary data.</text>
</comment>
<dbReference type="EMBL" id="PNYC01000018">
    <property type="protein sequence ID" value="PMS33436.1"/>
    <property type="molecule type" value="Genomic_DNA"/>
</dbReference>
<dbReference type="AlphaFoldDB" id="A0A2N7WVD1"/>
<evidence type="ECO:0000259" key="1">
    <source>
        <dbReference type="Pfam" id="PF01909"/>
    </source>
</evidence>